<dbReference type="Pfam" id="PF13489">
    <property type="entry name" value="Methyltransf_23"/>
    <property type="match status" value="1"/>
</dbReference>
<dbReference type="Gene3D" id="3.40.50.150">
    <property type="entry name" value="Vaccinia Virus protein VP39"/>
    <property type="match status" value="1"/>
</dbReference>
<evidence type="ECO:0000313" key="1">
    <source>
        <dbReference type="EMBL" id="SVD20486.1"/>
    </source>
</evidence>
<accession>A0A382TEL3</accession>
<dbReference type="SUPFAM" id="SSF53335">
    <property type="entry name" value="S-adenosyl-L-methionine-dependent methyltransferases"/>
    <property type="match status" value="1"/>
</dbReference>
<protein>
    <recommendedName>
        <fullName evidence="2">Methyltransferase type 11 domain-containing protein</fullName>
    </recommendedName>
</protein>
<dbReference type="EMBL" id="UINC01135995">
    <property type="protein sequence ID" value="SVD20486.1"/>
    <property type="molecule type" value="Genomic_DNA"/>
</dbReference>
<organism evidence="1">
    <name type="scientific">marine metagenome</name>
    <dbReference type="NCBI Taxonomy" id="408172"/>
    <lineage>
        <taxon>unclassified sequences</taxon>
        <taxon>metagenomes</taxon>
        <taxon>ecological metagenomes</taxon>
    </lineage>
</organism>
<dbReference type="InterPro" id="IPR029063">
    <property type="entry name" value="SAM-dependent_MTases_sf"/>
</dbReference>
<evidence type="ECO:0008006" key="2">
    <source>
        <dbReference type="Google" id="ProtNLM"/>
    </source>
</evidence>
<name>A0A382TEL3_9ZZZZ</name>
<dbReference type="AlphaFoldDB" id="A0A382TEL3"/>
<sequence>MMVKKLETTTDYAGLPGIYFRKLLDTIVSVGNLDRDGLTILDYGAGYGVLRRMLNARNAKVKVVNYDVVPELTDIDDWHDVNFDIVVANEVFCYLEASQLERLLTEFRQKNENAELIIGISKQSFVNNIGKVILGKWNAHILTKLKPKDELSVLSKYMEIISHKSVWYLADVYRFRFKTTPA</sequence>
<proteinExistence type="predicted"/>
<reference evidence="1" key="1">
    <citation type="submission" date="2018-05" db="EMBL/GenBank/DDBJ databases">
        <authorList>
            <person name="Lanie J.A."/>
            <person name="Ng W.-L."/>
            <person name="Kazmierczak K.M."/>
            <person name="Andrzejewski T.M."/>
            <person name="Davidsen T.M."/>
            <person name="Wayne K.J."/>
            <person name="Tettelin H."/>
            <person name="Glass J.I."/>
            <person name="Rusch D."/>
            <person name="Podicherti R."/>
            <person name="Tsui H.-C.T."/>
            <person name="Winkler M.E."/>
        </authorList>
    </citation>
    <scope>NUCLEOTIDE SEQUENCE</scope>
</reference>
<gene>
    <name evidence="1" type="ORF">METZ01_LOCUS373340</name>
</gene>